<evidence type="ECO:0000313" key="2">
    <source>
        <dbReference type="EMBL" id="TXD88084.1"/>
    </source>
</evidence>
<feature type="domain" description="DUF4136" evidence="1">
    <location>
        <begin position="29"/>
        <end position="192"/>
    </location>
</feature>
<dbReference type="Pfam" id="PF13590">
    <property type="entry name" value="DUF4136"/>
    <property type="match status" value="1"/>
</dbReference>
<comment type="caution">
    <text evidence="2">The sequence shown here is derived from an EMBL/GenBank/DDBJ whole genome shotgun (WGS) entry which is preliminary data.</text>
</comment>
<dbReference type="InterPro" id="IPR025411">
    <property type="entry name" value="DUF4136"/>
</dbReference>
<dbReference type="Proteomes" id="UP000321578">
    <property type="component" value="Unassembled WGS sequence"/>
</dbReference>
<keyword evidence="3" id="KW-1185">Reference proteome</keyword>
<accession>A0A5C6ZDU6</accession>
<name>A0A5C6ZDU6_9FLAO</name>
<organism evidence="2 3">
    <name type="scientific">Subsaximicrobium wynnwilliamsii</name>
    <dbReference type="NCBI Taxonomy" id="291179"/>
    <lineage>
        <taxon>Bacteria</taxon>
        <taxon>Pseudomonadati</taxon>
        <taxon>Bacteroidota</taxon>
        <taxon>Flavobacteriia</taxon>
        <taxon>Flavobacteriales</taxon>
        <taxon>Flavobacteriaceae</taxon>
        <taxon>Subsaximicrobium</taxon>
    </lineage>
</organism>
<gene>
    <name evidence="2" type="ORF">ESY86_14445</name>
</gene>
<dbReference type="Gene3D" id="3.30.160.670">
    <property type="match status" value="1"/>
</dbReference>
<evidence type="ECO:0000259" key="1">
    <source>
        <dbReference type="Pfam" id="PF13590"/>
    </source>
</evidence>
<dbReference type="RefSeq" id="WP_147087302.1">
    <property type="nucleotide sequence ID" value="NZ_VORM01000016.1"/>
</dbReference>
<proteinExistence type="predicted"/>
<dbReference type="PROSITE" id="PS51257">
    <property type="entry name" value="PROKAR_LIPOPROTEIN"/>
    <property type="match status" value="1"/>
</dbReference>
<evidence type="ECO:0000313" key="3">
    <source>
        <dbReference type="Proteomes" id="UP000321578"/>
    </source>
</evidence>
<dbReference type="OrthoDB" id="118896at2"/>
<sequence length="194" mass="22446">MKLRLIYSILAIVMISCGPKVNTAKLVDKDLSNYNSFAYLPNSNFDDLKKFETDPTVGTAIIESVNRNMKQKGYELDRNNPDLLVLLSTMTDKERTVDQEPVYATYPNNYGRSYGVSPYYQNQYYYNYSSYSRIIGYERDIDRYKEGTLLIRLVDSDSKEVVWRGSASDAIFKQNETTAIAKFVDDMFDDFPKK</sequence>
<protein>
    <submittedName>
        <fullName evidence="2">DUF4136 domain-containing protein</fullName>
    </submittedName>
</protein>
<dbReference type="AlphaFoldDB" id="A0A5C6ZDU6"/>
<dbReference type="EMBL" id="VORO01000017">
    <property type="protein sequence ID" value="TXD88084.1"/>
    <property type="molecule type" value="Genomic_DNA"/>
</dbReference>
<reference evidence="2 3" key="1">
    <citation type="submission" date="2019-08" db="EMBL/GenBank/DDBJ databases">
        <title>Genomes of Subsaximicrobium wynnwilliamsii strains.</title>
        <authorList>
            <person name="Bowman J.P."/>
        </authorList>
    </citation>
    <scope>NUCLEOTIDE SEQUENCE [LARGE SCALE GENOMIC DNA]</scope>
    <source>
        <strain evidence="2 3">2-80-2</strain>
    </source>
</reference>